<dbReference type="InterPro" id="IPR011055">
    <property type="entry name" value="Dup_hybrid_motif"/>
</dbReference>
<comment type="caution">
    <text evidence="9">The sequence shown here is derived from an EMBL/GenBank/DDBJ whole genome shotgun (WGS) entry which is preliminary data.</text>
</comment>
<evidence type="ECO:0000256" key="3">
    <source>
        <dbReference type="ARBA" id="ARBA00022448"/>
    </source>
</evidence>
<dbReference type="GO" id="GO:0005886">
    <property type="term" value="C:plasma membrane"/>
    <property type="evidence" value="ECO:0007669"/>
    <property type="project" value="UniProtKB-SubCell"/>
</dbReference>
<feature type="domain" description="PTS EIIA type-1" evidence="8">
    <location>
        <begin position="76"/>
        <end position="180"/>
    </location>
</feature>
<dbReference type="Proteomes" id="UP000887127">
    <property type="component" value="Unassembled WGS sequence"/>
</dbReference>
<dbReference type="GO" id="GO:0009401">
    <property type="term" value="P:phosphoenolpyruvate-dependent sugar phosphotransferase system"/>
    <property type="evidence" value="ECO:0007669"/>
    <property type="project" value="UniProtKB-KW"/>
</dbReference>
<dbReference type="EMBL" id="BKBI01000019">
    <property type="protein sequence ID" value="GEQ36652.1"/>
    <property type="molecule type" value="Genomic_DNA"/>
</dbReference>
<dbReference type="PANTHER" id="PTHR45008">
    <property type="entry name" value="PTS SYSTEM GLUCOSE-SPECIFIC EIIA COMPONENT"/>
    <property type="match status" value="1"/>
</dbReference>
<dbReference type="PROSITE" id="PS00371">
    <property type="entry name" value="PTS_EIIA_TYPE_1_HIS"/>
    <property type="match status" value="1"/>
</dbReference>
<keyword evidence="7" id="KW-0418">Kinase</keyword>
<dbReference type="InterPro" id="IPR050890">
    <property type="entry name" value="PTS_EIIA_component"/>
</dbReference>
<dbReference type="FunFam" id="2.70.70.10:FF:000001">
    <property type="entry name" value="PTS system glucose-specific IIA component"/>
    <property type="match status" value="1"/>
</dbReference>
<dbReference type="GO" id="GO:0016301">
    <property type="term" value="F:kinase activity"/>
    <property type="evidence" value="ECO:0007669"/>
    <property type="project" value="UniProtKB-KW"/>
</dbReference>
<keyword evidence="4" id="KW-0762">Sugar transport</keyword>
<keyword evidence="3" id="KW-0813">Transport</keyword>
<dbReference type="Gene3D" id="2.70.70.10">
    <property type="entry name" value="Glucose Permease (Domain IIA)"/>
    <property type="match status" value="1"/>
</dbReference>
<keyword evidence="5" id="KW-0808">Transferase</keyword>
<dbReference type="RefSeq" id="WP_236048928.1">
    <property type="nucleotide sequence ID" value="NZ_BJVX01000026.1"/>
</dbReference>
<dbReference type="PANTHER" id="PTHR45008:SF1">
    <property type="entry name" value="PTS SYSTEM GLUCOSE-SPECIFIC EIIA COMPONENT"/>
    <property type="match status" value="1"/>
</dbReference>
<dbReference type="PROSITE" id="PS51093">
    <property type="entry name" value="PTS_EIIA_TYPE_1"/>
    <property type="match status" value="1"/>
</dbReference>
<organism evidence="9 10">
    <name type="scientific">Marinilactibacillus psychrotolerans</name>
    <dbReference type="NCBI Taxonomy" id="191770"/>
    <lineage>
        <taxon>Bacteria</taxon>
        <taxon>Bacillati</taxon>
        <taxon>Bacillota</taxon>
        <taxon>Bacilli</taxon>
        <taxon>Lactobacillales</taxon>
        <taxon>Carnobacteriaceae</taxon>
        <taxon>Marinilactibacillus</taxon>
    </lineage>
</organism>
<protein>
    <submittedName>
        <fullName evidence="9">Glucose specific PTS system IIA component</fullName>
    </submittedName>
</protein>
<dbReference type="AlphaFoldDB" id="A0AAV3WT07"/>
<dbReference type="InterPro" id="IPR001127">
    <property type="entry name" value="PTS_EIIA_1_perm"/>
</dbReference>
<accession>A0AAV3WT07</accession>
<dbReference type="GO" id="GO:0005737">
    <property type="term" value="C:cytoplasm"/>
    <property type="evidence" value="ECO:0007669"/>
    <property type="project" value="UniProtKB-SubCell"/>
</dbReference>
<dbReference type="GeneID" id="96912340"/>
<evidence type="ECO:0000256" key="1">
    <source>
        <dbReference type="ARBA" id="ARBA00004496"/>
    </source>
</evidence>
<keyword evidence="6" id="KW-0598">Phosphotransferase system</keyword>
<gene>
    <name evidence="9" type="primary">nagE</name>
    <name evidence="9" type="ORF">M132T_21600</name>
</gene>
<dbReference type="NCBIfam" id="TIGR00830">
    <property type="entry name" value="PTBA"/>
    <property type="match status" value="1"/>
</dbReference>
<evidence type="ECO:0000256" key="6">
    <source>
        <dbReference type="ARBA" id="ARBA00022683"/>
    </source>
</evidence>
<evidence type="ECO:0000259" key="8">
    <source>
        <dbReference type="PROSITE" id="PS51093"/>
    </source>
</evidence>
<dbReference type="SUPFAM" id="SSF51261">
    <property type="entry name" value="Duplicated hybrid motif"/>
    <property type="match status" value="1"/>
</dbReference>
<reference evidence="9" key="1">
    <citation type="submission" date="2019-08" db="EMBL/GenBank/DDBJ databases">
        <title>Marinilactibacillus psychrotolerans M13-2T whole genome sequencing project.</title>
        <authorList>
            <person name="Ishikawa M."/>
            <person name="Suzuki T."/>
            <person name="Matsutani M."/>
        </authorList>
    </citation>
    <scope>NUCLEOTIDE SEQUENCE</scope>
    <source>
        <strain evidence="9">M13-2T</strain>
    </source>
</reference>
<evidence type="ECO:0000256" key="2">
    <source>
        <dbReference type="ARBA" id="ARBA00004651"/>
    </source>
</evidence>
<comment type="subcellular location">
    <subcellularLocation>
        <location evidence="2">Cell membrane</location>
        <topology evidence="2">Multi-pass membrane protein</topology>
    </subcellularLocation>
    <subcellularLocation>
        <location evidence="1">Cytoplasm</location>
    </subcellularLocation>
</comment>
<evidence type="ECO:0000256" key="5">
    <source>
        <dbReference type="ARBA" id="ARBA00022679"/>
    </source>
</evidence>
<evidence type="ECO:0000256" key="7">
    <source>
        <dbReference type="ARBA" id="ARBA00022777"/>
    </source>
</evidence>
<evidence type="ECO:0000313" key="9">
    <source>
        <dbReference type="EMBL" id="GEQ36652.1"/>
    </source>
</evidence>
<dbReference type="Pfam" id="PF00358">
    <property type="entry name" value="PTS_EIIA_1"/>
    <property type="match status" value="1"/>
</dbReference>
<name>A0AAV3WT07_9LACT</name>
<proteinExistence type="predicted"/>
<evidence type="ECO:0000256" key="4">
    <source>
        <dbReference type="ARBA" id="ARBA00022597"/>
    </source>
</evidence>
<sequence>MIHIDSTILNKYGNIKYNQIEYKIESYYSEYIKKMKAGIVMGMFDFLKGKGGDSDKTQTLTSPANGKVIAIEEVDDPVFSQKMMGDGFGVVPNDGDVYAPGSGKVVSVFPTQHAVGLELDNGVEVLVHIGIDTVELEGAPFDTLVKEGDTVTPDTKISTVDLEALAAAGKENTVIIIFSNMEQVENFDLTTTGETTKGSEIGTISAK</sequence>
<evidence type="ECO:0000313" key="10">
    <source>
        <dbReference type="Proteomes" id="UP000887127"/>
    </source>
</evidence>